<feature type="compositionally biased region" description="Low complexity" evidence="2">
    <location>
        <begin position="448"/>
        <end position="459"/>
    </location>
</feature>
<dbReference type="PROSITE" id="PS50280">
    <property type="entry name" value="SET"/>
    <property type="match status" value="1"/>
</dbReference>
<dbReference type="SUPFAM" id="SSF82199">
    <property type="entry name" value="SET domain"/>
    <property type="match status" value="1"/>
</dbReference>
<keyword evidence="3" id="KW-0732">Signal</keyword>
<feature type="chain" id="PRO_5019385722" description="SET domain-containing protein" evidence="3">
    <location>
        <begin position="23"/>
        <end position="820"/>
    </location>
</feature>
<keyword evidence="1" id="KW-0175">Coiled coil</keyword>
<feature type="region of interest" description="Disordered" evidence="2">
    <location>
        <begin position="277"/>
        <end position="330"/>
    </location>
</feature>
<dbReference type="InterPro" id="IPR053185">
    <property type="entry name" value="SET_domain_protein"/>
</dbReference>
<dbReference type="Proteomes" id="UP000284706">
    <property type="component" value="Unassembled WGS sequence"/>
</dbReference>
<feature type="compositionally biased region" description="Low complexity" evidence="2">
    <location>
        <begin position="182"/>
        <end position="192"/>
    </location>
</feature>
<dbReference type="AlphaFoldDB" id="A0A409Y5J2"/>
<feature type="compositionally biased region" description="Low complexity" evidence="2">
    <location>
        <begin position="283"/>
        <end position="323"/>
    </location>
</feature>
<dbReference type="STRING" id="231916.A0A409Y5J2"/>
<sequence>MVYMKSTAIALIAAGSIAPALANYYNDDFLERREGLDELAEMLAREYGHDLSTREFADYEALSRRGFYDVDELFQRAPSFEENLELESRDFDPEYTELLARYFEELDEREPDPNVLKFIKNIFQGKKKDDKKVAKKAAKKAAKKEAKKAKKAAKKAAAAAAVAVSTPTPAAPAPAAAPPADAPAQDNSQPPAADAPPPDADPNAVASRELYGREDSEYEELIMRHFNDLYERGLADAAESYGLSARELEENFELLQRSPDPNVIQWFKNLFHHKKKGDKKKAATTTTSTTASQTPTSTATSSTQTDAPTPTPDAAPAADGSAPVDPSTLSSREYEELLSRYFDTLYEREIAGDVDYADVVARDFEDVELFQRSPEPNFFDWVKNIFHPKKKDTKKDDSSDWDILVLKMERGFLNKSKSKGRKGSAQPSPATGQAVGPQAAKDVKSPSKSDVPVSPTSSKAGDPPATPDFEGLTFVTIPPRRPGLPDDSDGHTELVVPTNGNALQKIRARGRVQPVPKTPQLNYVVKEVEGMGKGLFATRNLRKGDLVFAERPFMCTPAAMDVGVLDYARMMRLKDGEIQPFLYRTAEARMEYMYSRLSHSDQEAFMALDDCHKHEPLCGPLLGRVKTNNYAIETVSDDVHAKEGYAYKVTGNIASRFNHSCTPNVLYLFDVASFSLQFIAVKPIKAGEQMFYSYVSQVDSYEERARQLIQYGFACKCRACENRSPESDALRRELEPRIYALMKLCNDLMGGLMHIGSNNMPIGFRETPRKPFNPTTQGPRLRKDVLEPLLRLQADIEKEGLDNRSEVFGLWKVLARAWEG</sequence>
<organism evidence="5 6">
    <name type="scientific">Gymnopilus dilepis</name>
    <dbReference type="NCBI Taxonomy" id="231916"/>
    <lineage>
        <taxon>Eukaryota</taxon>
        <taxon>Fungi</taxon>
        <taxon>Dikarya</taxon>
        <taxon>Basidiomycota</taxon>
        <taxon>Agaricomycotina</taxon>
        <taxon>Agaricomycetes</taxon>
        <taxon>Agaricomycetidae</taxon>
        <taxon>Agaricales</taxon>
        <taxon>Agaricineae</taxon>
        <taxon>Hymenogastraceae</taxon>
        <taxon>Gymnopilus</taxon>
    </lineage>
</organism>
<name>A0A409Y5J2_9AGAR</name>
<gene>
    <name evidence="5" type="ORF">CVT26_013499</name>
</gene>
<dbReference type="Gene3D" id="2.170.270.10">
    <property type="entry name" value="SET domain"/>
    <property type="match status" value="1"/>
</dbReference>
<protein>
    <recommendedName>
        <fullName evidence="4">SET domain-containing protein</fullName>
    </recommendedName>
</protein>
<dbReference type="SMART" id="SM00317">
    <property type="entry name" value="SET"/>
    <property type="match status" value="1"/>
</dbReference>
<dbReference type="InParanoid" id="A0A409Y5J2"/>
<accession>A0A409Y5J2</accession>
<dbReference type="CDD" id="cd20071">
    <property type="entry name" value="SET_SMYD"/>
    <property type="match status" value="1"/>
</dbReference>
<keyword evidence="6" id="KW-1185">Reference proteome</keyword>
<evidence type="ECO:0000256" key="1">
    <source>
        <dbReference type="SAM" id="Coils"/>
    </source>
</evidence>
<dbReference type="EMBL" id="NHYE01001123">
    <property type="protein sequence ID" value="PPQ98304.1"/>
    <property type="molecule type" value="Genomic_DNA"/>
</dbReference>
<feature type="compositionally biased region" description="Pro residues" evidence="2">
    <location>
        <begin position="169"/>
        <end position="181"/>
    </location>
</feature>
<evidence type="ECO:0000256" key="3">
    <source>
        <dbReference type="SAM" id="SignalP"/>
    </source>
</evidence>
<dbReference type="InterPro" id="IPR001214">
    <property type="entry name" value="SET_dom"/>
</dbReference>
<dbReference type="PANTHER" id="PTHR47332:SF4">
    <property type="entry name" value="SET DOMAIN-CONTAINING PROTEIN 5"/>
    <property type="match status" value="1"/>
</dbReference>
<feature type="signal peptide" evidence="3">
    <location>
        <begin position="1"/>
        <end position="22"/>
    </location>
</feature>
<reference evidence="5 6" key="1">
    <citation type="journal article" date="2018" name="Evol. Lett.">
        <title>Horizontal gene cluster transfer increased hallucinogenic mushroom diversity.</title>
        <authorList>
            <person name="Reynolds H.T."/>
            <person name="Vijayakumar V."/>
            <person name="Gluck-Thaler E."/>
            <person name="Korotkin H.B."/>
            <person name="Matheny P.B."/>
            <person name="Slot J.C."/>
        </authorList>
    </citation>
    <scope>NUCLEOTIDE SEQUENCE [LARGE SCALE GENOMIC DNA]</scope>
    <source>
        <strain evidence="5 6">SRW20</strain>
    </source>
</reference>
<evidence type="ECO:0000259" key="4">
    <source>
        <dbReference type="PROSITE" id="PS50280"/>
    </source>
</evidence>
<evidence type="ECO:0000313" key="6">
    <source>
        <dbReference type="Proteomes" id="UP000284706"/>
    </source>
</evidence>
<feature type="region of interest" description="Disordered" evidence="2">
    <location>
        <begin position="415"/>
        <end position="487"/>
    </location>
</feature>
<evidence type="ECO:0000313" key="5">
    <source>
        <dbReference type="EMBL" id="PPQ98304.1"/>
    </source>
</evidence>
<dbReference type="OrthoDB" id="5945798at2759"/>
<dbReference type="InterPro" id="IPR046341">
    <property type="entry name" value="SET_dom_sf"/>
</dbReference>
<feature type="coiled-coil region" evidence="1">
    <location>
        <begin position="132"/>
        <end position="159"/>
    </location>
</feature>
<evidence type="ECO:0000256" key="2">
    <source>
        <dbReference type="SAM" id="MobiDB-lite"/>
    </source>
</evidence>
<feature type="domain" description="SET" evidence="4">
    <location>
        <begin position="517"/>
        <end position="695"/>
    </location>
</feature>
<dbReference type="PANTHER" id="PTHR47332">
    <property type="entry name" value="SET DOMAIN-CONTAINING PROTEIN 5"/>
    <property type="match status" value="1"/>
</dbReference>
<proteinExistence type="predicted"/>
<dbReference type="Pfam" id="PF00856">
    <property type="entry name" value="SET"/>
    <property type="match status" value="1"/>
</dbReference>
<comment type="caution">
    <text evidence="5">The sequence shown here is derived from an EMBL/GenBank/DDBJ whole genome shotgun (WGS) entry which is preliminary data.</text>
</comment>
<feature type="region of interest" description="Disordered" evidence="2">
    <location>
        <begin position="168"/>
        <end position="205"/>
    </location>
</feature>